<dbReference type="CDD" id="cd00093">
    <property type="entry name" value="HTH_XRE"/>
    <property type="match status" value="1"/>
</dbReference>
<dbReference type="AlphaFoldDB" id="A0A5M9WZG7"/>
<dbReference type="OrthoDB" id="2655991at2"/>
<dbReference type="InterPro" id="IPR001387">
    <property type="entry name" value="Cro/C1-type_HTH"/>
</dbReference>
<dbReference type="RefSeq" id="WP_123066444.1">
    <property type="nucleotide sequence ID" value="NZ_RIAS01000016.1"/>
</dbReference>
<evidence type="ECO:0000259" key="1">
    <source>
        <dbReference type="PROSITE" id="PS50943"/>
    </source>
</evidence>
<organism evidence="2 3">
    <name type="scientific">Paenibacillus amylolyticus</name>
    <dbReference type="NCBI Taxonomy" id="1451"/>
    <lineage>
        <taxon>Bacteria</taxon>
        <taxon>Bacillati</taxon>
        <taxon>Bacillota</taxon>
        <taxon>Bacilli</taxon>
        <taxon>Bacillales</taxon>
        <taxon>Paenibacillaceae</taxon>
        <taxon>Paenibacillus</taxon>
    </lineage>
</organism>
<dbReference type="PANTHER" id="PTHR37038">
    <property type="entry name" value="TRANSCRIPTIONAL REGULATOR-RELATED"/>
    <property type="match status" value="1"/>
</dbReference>
<dbReference type="SUPFAM" id="SSF47413">
    <property type="entry name" value="lambda repressor-like DNA-binding domains"/>
    <property type="match status" value="1"/>
</dbReference>
<gene>
    <name evidence="2" type="ORF">EC604_23275</name>
</gene>
<dbReference type="GO" id="GO:0003677">
    <property type="term" value="F:DNA binding"/>
    <property type="evidence" value="ECO:0007669"/>
    <property type="project" value="InterPro"/>
</dbReference>
<evidence type="ECO:0000313" key="3">
    <source>
        <dbReference type="Proteomes" id="UP000323664"/>
    </source>
</evidence>
<dbReference type="PROSITE" id="PS50943">
    <property type="entry name" value="HTH_CROC1"/>
    <property type="match status" value="1"/>
</dbReference>
<dbReference type="EMBL" id="RIAS01000016">
    <property type="protein sequence ID" value="KAA8786753.1"/>
    <property type="molecule type" value="Genomic_DNA"/>
</dbReference>
<proteinExistence type="predicted"/>
<dbReference type="Proteomes" id="UP000323664">
    <property type="component" value="Unassembled WGS sequence"/>
</dbReference>
<dbReference type="InterPro" id="IPR053163">
    <property type="entry name" value="HTH-type_regulator_Rgg"/>
</dbReference>
<sequence length="85" mass="10300">MSEEEFYKWLGEYLRDLRKLKKQTQEEICKSYHLARSSLANIERGRHVISAYNLYLLLQILDVPLESLLRNNYQEISNSRKEIFY</sequence>
<protein>
    <submittedName>
        <fullName evidence="2">Helix-turn-helix transcriptional regulator</fullName>
    </submittedName>
</protein>
<evidence type="ECO:0000313" key="2">
    <source>
        <dbReference type="EMBL" id="KAA8786753.1"/>
    </source>
</evidence>
<reference evidence="2 3" key="1">
    <citation type="journal article" date="2019" name="J. Ind. Microbiol. Biotechnol.">
        <title>Paenibacillus amylolyticus 27C64 has a diverse set of carbohydrate-active enzymes and complete pectin deconstruction system.</title>
        <authorList>
            <person name="Keggi C."/>
            <person name="Doran-Peterson J."/>
        </authorList>
    </citation>
    <scope>NUCLEOTIDE SEQUENCE [LARGE SCALE GENOMIC DNA]</scope>
    <source>
        <strain evidence="2 3">27C64</strain>
    </source>
</reference>
<comment type="caution">
    <text evidence="2">The sequence shown here is derived from an EMBL/GenBank/DDBJ whole genome shotgun (WGS) entry which is preliminary data.</text>
</comment>
<dbReference type="InterPro" id="IPR010982">
    <property type="entry name" value="Lambda_DNA-bd_dom_sf"/>
</dbReference>
<accession>A0A5M9WZG7</accession>
<dbReference type="Gene3D" id="1.10.260.40">
    <property type="entry name" value="lambda repressor-like DNA-binding domains"/>
    <property type="match status" value="1"/>
</dbReference>
<feature type="domain" description="HTH cro/C1-type" evidence="1">
    <location>
        <begin position="14"/>
        <end position="68"/>
    </location>
</feature>
<name>A0A5M9WZG7_PAEAM</name>
<dbReference type="Pfam" id="PF12844">
    <property type="entry name" value="HTH_19"/>
    <property type="match status" value="1"/>
</dbReference>
<dbReference type="SMART" id="SM00530">
    <property type="entry name" value="HTH_XRE"/>
    <property type="match status" value="1"/>
</dbReference>